<dbReference type="GO" id="GO:0005789">
    <property type="term" value="C:endoplasmic reticulum membrane"/>
    <property type="evidence" value="ECO:0007669"/>
    <property type="project" value="UniProtKB-SubCell"/>
</dbReference>
<dbReference type="Proteomes" id="UP000466442">
    <property type="component" value="Unassembled WGS sequence"/>
</dbReference>
<feature type="binding site" description="axial binding residue" evidence="14">
    <location>
        <position position="440"/>
    </location>
    <ligand>
        <name>heme</name>
        <dbReference type="ChEBI" id="CHEBI:30413"/>
    </ligand>
    <ligandPart>
        <name>Fe</name>
        <dbReference type="ChEBI" id="CHEBI:18248"/>
    </ligandPart>
</feature>
<keyword evidence="8" id="KW-0256">Endoplasmic reticulum</keyword>
<keyword evidence="13" id="KW-0472">Membrane</keyword>
<keyword evidence="11 14" id="KW-0408">Iron</keyword>
<dbReference type="GO" id="GO:0016705">
    <property type="term" value="F:oxidoreductase activity, acting on paired donors, with incorporation or reduction of molecular oxygen"/>
    <property type="evidence" value="ECO:0007669"/>
    <property type="project" value="InterPro"/>
</dbReference>
<dbReference type="PANTHER" id="PTHR24292">
    <property type="entry name" value="CYTOCHROME P450"/>
    <property type="match status" value="1"/>
</dbReference>
<proteinExistence type="inferred from homology"/>
<evidence type="ECO:0000256" key="9">
    <source>
        <dbReference type="ARBA" id="ARBA00022848"/>
    </source>
</evidence>
<dbReference type="GO" id="GO:0005506">
    <property type="term" value="F:iron ion binding"/>
    <property type="evidence" value="ECO:0007669"/>
    <property type="project" value="InterPro"/>
</dbReference>
<dbReference type="InterPro" id="IPR001128">
    <property type="entry name" value="Cyt_P450"/>
</dbReference>
<evidence type="ECO:0000256" key="15">
    <source>
        <dbReference type="RuleBase" id="RU000461"/>
    </source>
</evidence>
<evidence type="ECO:0000313" key="17">
    <source>
        <dbReference type="EMBL" id="KAF6207106.1"/>
    </source>
</evidence>
<keyword evidence="12 15" id="KW-0503">Monooxygenase</keyword>
<evidence type="ECO:0000256" key="5">
    <source>
        <dbReference type="ARBA" id="ARBA00010617"/>
    </source>
</evidence>
<evidence type="ECO:0000256" key="7">
    <source>
        <dbReference type="ARBA" id="ARBA00022723"/>
    </source>
</evidence>
<comment type="caution">
    <text evidence="17">The sequence shown here is derived from an EMBL/GenBank/DDBJ whole genome shotgun (WGS) entry which is preliminary data.</text>
</comment>
<dbReference type="GO" id="GO:0004497">
    <property type="term" value="F:monooxygenase activity"/>
    <property type="evidence" value="ECO:0007669"/>
    <property type="project" value="UniProtKB-KW"/>
</dbReference>
<evidence type="ECO:0000256" key="13">
    <source>
        <dbReference type="ARBA" id="ARBA00023136"/>
    </source>
</evidence>
<accession>A0A8S9XGB5</accession>
<evidence type="ECO:0000256" key="2">
    <source>
        <dbReference type="ARBA" id="ARBA00003690"/>
    </source>
</evidence>
<comment type="cofactor">
    <cofactor evidence="1 14">
        <name>heme</name>
        <dbReference type="ChEBI" id="CHEBI:30413"/>
    </cofactor>
</comment>
<keyword evidence="18" id="KW-1185">Reference proteome</keyword>
<keyword evidence="6 14" id="KW-0349">Heme</keyword>
<evidence type="ECO:0000256" key="8">
    <source>
        <dbReference type="ARBA" id="ARBA00022824"/>
    </source>
</evidence>
<keyword evidence="9" id="KW-0492">Microsome</keyword>
<keyword evidence="16" id="KW-0732">Signal</keyword>
<evidence type="ECO:0000256" key="4">
    <source>
        <dbReference type="ARBA" id="ARBA00004406"/>
    </source>
</evidence>
<dbReference type="EMBL" id="WIXP02000008">
    <property type="protein sequence ID" value="KAF6207106.1"/>
    <property type="molecule type" value="Genomic_DNA"/>
</dbReference>
<evidence type="ECO:0000256" key="14">
    <source>
        <dbReference type="PIRSR" id="PIRSR602403-1"/>
    </source>
</evidence>
<evidence type="ECO:0008006" key="19">
    <source>
        <dbReference type="Google" id="ProtNLM"/>
    </source>
</evidence>
<dbReference type="AlphaFoldDB" id="A0A8S9XGB5"/>
<dbReference type="InterPro" id="IPR017972">
    <property type="entry name" value="Cyt_P450_CS"/>
</dbReference>
<comment type="function">
    <text evidence="2">May be involved in the metabolism of insect hormones and in the breakdown of synthetic insecticides.</text>
</comment>
<evidence type="ECO:0000256" key="6">
    <source>
        <dbReference type="ARBA" id="ARBA00022617"/>
    </source>
</evidence>
<organism evidence="17 18">
    <name type="scientific">Apolygus lucorum</name>
    <name type="common">Small green plant bug</name>
    <name type="synonym">Lygocoris lucorum</name>
    <dbReference type="NCBI Taxonomy" id="248454"/>
    <lineage>
        <taxon>Eukaryota</taxon>
        <taxon>Metazoa</taxon>
        <taxon>Ecdysozoa</taxon>
        <taxon>Arthropoda</taxon>
        <taxon>Hexapoda</taxon>
        <taxon>Insecta</taxon>
        <taxon>Pterygota</taxon>
        <taxon>Neoptera</taxon>
        <taxon>Paraneoptera</taxon>
        <taxon>Hemiptera</taxon>
        <taxon>Heteroptera</taxon>
        <taxon>Panheteroptera</taxon>
        <taxon>Cimicomorpha</taxon>
        <taxon>Miridae</taxon>
        <taxon>Mirini</taxon>
        <taxon>Apolygus</taxon>
    </lineage>
</organism>
<comment type="similarity">
    <text evidence="5 15">Belongs to the cytochrome P450 family.</text>
</comment>
<evidence type="ECO:0000256" key="16">
    <source>
        <dbReference type="SAM" id="SignalP"/>
    </source>
</evidence>
<keyword evidence="10 15" id="KW-0560">Oxidoreductase</keyword>
<dbReference type="GO" id="GO:0020037">
    <property type="term" value="F:heme binding"/>
    <property type="evidence" value="ECO:0007669"/>
    <property type="project" value="InterPro"/>
</dbReference>
<gene>
    <name evidence="17" type="ORF">GE061_018345</name>
</gene>
<feature type="signal peptide" evidence="16">
    <location>
        <begin position="1"/>
        <end position="18"/>
    </location>
</feature>
<dbReference type="InterPro" id="IPR050476">
    <property type="entry name" value="Insect_CytP450_Detox"/>
</dbReference>
<name>A0A8S9XGB5_APOLU</name>
<dbReference type="CDD" id="cd11056">
    <property type="entry name" value="CYP6-like"/>
    <property type="match status" value="1"/>
</dbReference>
<dbReference type="OrthoDB" id="1470350at2759"/>
<reference evidence="17" key="1">
    <citation type="journal article" date="2021" name="Mol. Ecol. Resour.">
        <title>Apolygus lucorum genome provides insights into omnivorousness and mesophyll feeding.</title>
        <authorList>
            <person name="Liu Y."/>
            <person name="Liu H."/>
            <person name="Wang H."/>
            <person name="Huang T."/>
            <person name="Liu B."/>
            <person name="Yang B."/>
            <person name="Yin L."/>
            <person name="Li B."/>
            <person name="Zhang Y."/>
            <person name="Zhang S."/>
            <person name="Jiang F."/>
            <person name="Zhang X."/>
            <person name="Ren Y."/>
            <person name="Wang B."/>
            <person name="Wang S."/>
            <person name="Lu Y."/>
            <person name="Wu K."/>
            <person name="Fan W."/>
            <person name="Wang G."/>
        </authorList>
    </citation>
    <scope>NUCLEOTIDE SEQUENCE</scope>
    <source>
        <strain evidence="17">12Hb</strain>
    </source>
</reference>
<dbReference type="SUPFAM" id="SSF48264">
    <property type="entry name" value="Cytochrome P450"/>
    <property type="match status" value="1"/>
</dbReference>
<dbReference type="PANTHER" id="PTHR24292:SF54">
    <property type="entry name" value="CYP9F3-RELATED"/>
    <property type="match status" value="1"/>
</dbReference>
<dbReference type="Gene3D" id="1.10.630.10">
    <property type="entry name" value="Cytochrome P450"/>
    <property type="match status" value="1"/>
</dbReference>
<evidence type="ECO:0000256" key="10">
    <source>
        <dbReference type="ARBA" id="ARBA00023002"/>
    </source>
</evidence>
<dbReference type="PRINTS" id="PR00465">
    <property type="entry name" value="EP450IV"/>
</dbReference>
<dbReference type="FunFam" id="1.10.630.10:FF:000042">
    <property type="entry name" value="Cytochrome P450"/>
    <property type="match status" value="1"/>
</dbReference>
<evidence type="ECO:0000256" key="1">
    <source>
        <dbReference type="ARBA" id="ARBA00001971"/>
    </source>
</evidence>
<dbReference type="PRINTS" id="PR00385">
    <property type="entry name" value="P450"/>
</dbReference>
<evidence type="ECO:0000313" key="18">
    <source>
        <dbReference type="Proteomes" id="UP000466442"/>
    </source>
</evidence>
<evidence type="ECO:0000256" key="11">
    <source>
        <dbReference type="ARBA" id="ARBA00023004"/>
    </source>
</evidence>
<feature type="chain" id="PRO_5035733172" description="Cytochrome P450" evidence="16">
    <location>
        <begin position="19"/>
        <end position="506"/>
    </location>
</feature>
<evidence type="ECO:0000256" key="3">
    <source>
        <dbReference type="ARBA" id="ARBA00004174"/>
    </source>
</evidence>
<dbReference type="Pfam" id="PF00067">
    <property type="entry name" value="p450"/>
    <property type="match status" value="1"/>
</dbReference>
<keyword evidence="7 14" id="KW-0479">Metal-binding</keyword>
<dbReference type="PROSITE" id="PS00086">
    <property type="entry name" value="CYTOCHROME_P450"/>
    <property type="match status" value="1"/>
</dbReference>
<evidence type="ECO:0000256" key="12">
    <source>
        <dbReference type="ARBA" id="ARBA00023033"/>
    </source>
</evidence>
<dbReference type="InterPro" id="IPR002403">
    <property type="entry name" value="Cyt_P450_E_grp-IV"/>
</dbReference>
<sequence>MLVVASILVVLFLTVCHLNNQICLYWKKRGIPFIPATSLFSKDIIRSFLLTPALLSEIYDRSKGKSFIGFFQMREPVLMVCTPDVINAVLNKDFHSFSSTRKSECSSESDPLSQHLLALDGEKWKNIRSRLTPAFTSGKLKSMFPIIDSHVDEFLQFLEKHQGESIDAEEICSCLSITNILSCSFGLQTECQNPNNARFIQVGKKAFEAGFWTLLKARFRMMFPRLFNLLKLKGYVSGHANFCADFVREVIEHRKMTGFHRPDFVEILMKLRSDEVDKGEDGKSLSDSLIIAQVFSFLVAGYETTTTTLSCALFELAQDAHAAEKLRTEAQDAMELCGSLNYESVNSMDFLDRVIKEVLRKHPPVIFIPRVCTKKTTIPGTSALLEEGTQLLIPVLALHRDPKYYPYPDEFLPQRFTSHSAKLSLPDTPYLPFSEGPRKCIGMRFALLELKIALAKIVMDFDLKLDETSPKVITVEEFARTYKMKNRIKLIFKRKSLTSQDSCSTT</sequence>
<comment type="subcellular location">
    <subcellularLocation>
        <location evidence="4">Endoplasmic reticulum membrane</location>
        <topology evidence="4">Peripheral membrane protein</topology>
    </subcellularLocation>
    <subcellularLocation>
        <location evidence="3">Microsome membrane</location>
        <topology evidence="3">Peripheral membrane protein</topology>
    </subcellularLocation>
</comment>
<protein>
    <recommendedName>
        <fullName evidence="19">Cytochrome P450</fullName>
    </recommendedName>
</protein>
<dbReference type="InterPro" id="IPR036396">
    <property type="entry name" value="Cyt_P450_sf"/>
</dbReference>